<feature type="transmembrane region" description="Helical" evidence="7">
    <location>
        <begin position="65"/>
        <end position="87"/>
    </location>
</feature>
<evidence type="ECO:0000313" key="9">
    <source>
        <dbReference type="EMBL" id="QHT71614.1"/>
    </source>
</evidence>
<dbReference type="KEGG" id="rhoz:GXP67_35575"/>
<keyword evidence="5 7" id="KW-1133">Transmembrane helix</keyword>
<keyword evidence="6 7" id="KW-0472">Membrane</keyword>
<keyword evidence="10" id="KW-1185">Reference proteome</keyword>
<evidence type="ECO:0000259" key="8">
    <source>
        <dbReference type="Pfam" id="PF09335"/>
    </source>
</evidence>
<feature type="transmembrane region" description="Helical" evidence="7">
    <location>
        <begin position="150"/>
        <end position="171"/>
    </location>
</feature>
<evidence type="ECO:0000256" key="2">
    <source>
        <dbReference type="ARBA" id="ARBA00010792"/>
    </source>
</evidence>
<evidence type="ECO:0000256" key="3">
    <source>
        <dbReference type="ARBA" id="ARBA00022475"/>
    </source>
</evidence>
<dbReference type="Pfam" id="PF09335">
    <property type="entry name" value="VTT_dom"/>
    <property type="match status" value="1"/>
</dbReference>
<dbReference type="Proteomes" id="UP000480178">
    <property type="component" value="Chromosome"/>
</dbReference>
<dbReference type="RefSeq" id="WP_162447549.1">
    <property type="nucleotide sequence ID" value="NZ_CP048222.1"/>
</dbReference>
<name>A0A6C0GUX8_9BACT</name>
<dbReference type="AlphaFoldDB" id="A0A6C0GUX8"/>
<protein>
    <submittedName>
        <fullName evidence="9">DedA family protein</fullName>
    </submittedName>
</protein>
<comment type="similarity">
    <text evidence="2 7">Belongs to the DedA family.</text>
</comment>
<evidence type="ECO:0000256" key="1">
    <source>
        <dbReference type="ARBA" id="ARBA00004651"/>
    </source>
</evidence>
<evidence type="ECO:0000313" key="10">
    <source>
        <dbReference type="Proteomes" id="UP000480178"/>
    </source>
</evidence>
<dbReference type="PANTHER" id="PTHR30353">
    <property type="entry name" value="INNER MEMBRANE PROTEIN DEDA-RELATED"/>
    <property type="match status" value="1"/>
</dbReference>
<keyword evidence="3 7" id="KW-1003">Cell membrane</keyword>
<feature type="domain" description="VTT" evidence="8">
    <location>
        <begin position="43"/>
        <end position="170"/>
    </location>
</feature>
<dbReference type="GO" id="GO:0005886">
    <property type="term" value="C:plasma membrane"/>
    <property type="evidence" value="ECO:0007669"/>
    <property type="project" value="UniProtKB-SubCell"/>
</dbReference>
<evidence type="ECO:0000256" key="7">
    <source>
        <dbReference type="RuleBase" id="RU367016"/>
    </source>
</evidence>
<dbReference type="PANTHER" id="PTHR30353:SF0">
    <property type="entry name" value="TRANSMEMBRANE PROTEIN"/>
    <property type="match status" value="1"/>
</dbReference>
<proteinExistence type="inferred from homology"/>
<keyword evidence="4 7" id="KW-0812">Transmembrane</keyword>
<feature type="transmembrane region" description="Helical" evidence="7">
    <location>
        <begin position="20"/>
        <end position="45"/>
    </location>
</feature>
<comment type="subcellular location">
    <subcellularLocation>
        <location evidence="1 7">Cell membrane</location>
        <topology evidence="1 7">Multi-pass membrane protein</topology>
    </subcellularLocation>
</comment>
<reference evidence="9 10" key="1">
    <citation type="submission" date="2020-01" db="EMBL/GenBank/DDBJ databases">
        <authorList>
            <person name="Kim M.K."/>
        </authorList>
    </citation>
    <scope>NUCLEOTIDE SEQUENCE [LARGE SCALE GENOMIC DNA]</scope>
    <source>
        <strain evidence="9 10">172606-1</strain>
    </source>
</reference>
<feature type="transmembrane region" description="Helical" evidence="7">
    <location>
        <begin position="183"/>
        <end position="203"/>
    </location>
</feature>
<dbReference type="EMBL" id="CP048222">
    <property type="protein sequence ID" value="QHT71614.1"/>
    <property type="molecule type" value="Genomic_DNA"/>
</dbReference>
<organism evidence="9 10">
    <name type="scientific">Rhodocytophaga rosea</name>
    <dbReference type="NCBI Taxonomy" id="2704465"/>
    <lineage>
        <taxon>Bacteria</taxon>
        <taxon>Pseudomonadati</taxon>
        <taxon>Bacteroidota</taxon>
        <taxon>Cytophagia</taxon>
        <taxon>Cytophagales</taxon>
        <taxon>Rhodocytophagaceae</taxon>
        <taxon>Rhodocytophaga</taxon>
    </lineage>
</organism>
<evidence type="ECO:0000256" key="5">
    <source>
        <dbReference type="ARBA" id="ARBA00022989"/>
    </source>
</evidence>
<evidence type="ECO:0000256" key="6">
    <source>
        <dbReference type="ARBA" id="ARBA00023136"/>
    </source>
</evidence>
<sequence>MTLLYEILAILPDNESLIQWGGLALIAALVFIETGLLIGLIVPGGETLLFTAGLLCGTQTLNTSLFVLIICLIGAALAGDSTGYFIGRKLGKRLHHRKDSLIFKKRYLLQAEDFYKKNGKSALILGKFIPIIRTFNPLVSGTSRMEYHIFIMYALIACILYIGSLVTAGYFLGQQFPQIKDYIGYILPVLVILLLIPVIVKFVKERKKASQHE</sequence>
<gene>
    <name evidence="9" type="ORF">GXP67_35575</name>
</gene>
<dbReference type="InterPro" id="IPR032818">
    <property type="entry name" value="DedA-like"/>
</dbReference>
<accession>A0A6C0GUX8</accession>
<dbReference type="InterPro" id="IPR032816">
    <property type="entry name" value="VTT_dom"/>
</dbReference>
<evidence type="ECO:0000256" key="4">
    <source>
        <dbReference type="ARBA" id="ARBA00022692"/>
    </source>
</evidence>